<sequence>MISSIELVQLGPLAQLRTGKLTRRFAQLMLGLFFYGVSMALMIRGGLGLSPWDALHLGLAGRLSLSFSTVVIGLSFLVLLLWIPLREIPGVGTIANAVVIGLSADLALQVLDAPGHLGARLLLTVGGVLLCGLGSALYIGAQLGRGPRDGLMTGLQRVTGRSLRLVRTVLEMTVLLMGLLLGGLEMLGVGTLLFSVLIGPLTQALLPWTLVALEYRR</sequence>
<dbReference type="RefSeq" id="WP_368643906.1">
    <property type="nucleotide sequence ID" value="NZ_CP158252.1"/>
</dbReference>
<dbReference type="PANTHER" id="PTHR40078">
    <property type="entry name" value="INTEGRAL MEMBRANE PROTEIN-RELATED"/>
    <property type="match status" value="1"/>
</dbReference>
<dbReference type="EMBL" id="CP158252">
    <property type="protein sequence ID" value="XDJ42989.1"/>
    <property type="molecule type" value="Genomic_DNA"/>
</dbReference>
<feature type="transmembrane region" description="Helical" evidence="1">
    <location>
        <begin position="162"/>
        <end position="181"/>
    </location>
</feature>
<evidence type="ECO:0008006" key="3">
    <source>
        <dbReference type="Google" id="ProtNLM"/>
    </source>
</evidence>
<protein>
    <recommendedName>
        <fullName evidence="3">Membrane protein YczE</fullName>
    </recommendedName>
</protein>
<reference evidence="2" key="1">
    <citation type="submission" date="2024-05" db="EMBL/GenBank/DDBJ databases">
        <authorList>
            <person name="Luo Y.-C."/>
            <person name="Nicholds J."/>
            <person name="Mortimer T."/>
            <person name="Maboni G."/>
        </authorList>
    </citation>
    <scope>NUCLEOTIDE SEQUENCE</scope>
    <source>
        <strain evidence="2">153920</strain>
    </source>
</reference>
<organism evidence="2">
    <name type="scientific">Castellaniella ginsengisoli</name>
    <dbReference type="NCBI Taxonomy" id="546114"/>
    <lineage>
        <taxon>Bacteria</taxon>
        <taxon>Pseudomonadati</taxon>
        <taxon>Pseudomonadota</taxon>
        <taxon>Betaproteobacteria</taxon>
        <taxon>Burkholderiales</taxon>
        <taxon>Alcaligenaceae</taxon>
        <taxon>Castellaniella</taxon>
    </lineage>
</organism>
<keyword evidence="1" id="KW-0812">Transmembrane</keyword>
<evidence type="ECO:0000256" key="1">
    <source>
        <dbReference type="SAM" id="Phobius"/>
    </source>
</evidence>
<feature type="transmembrane region" description="Helical" evidence="1">
    <location>
        <begin position="187"/>
        <end position="213"/>
    </location>
</feature>
<feature type="transmembrane region" description="Helical" evidence="1">
    <location>
        <begin position="117"/>
        <end position="141"/>
    </location>
</feature>
<evidence type="ECO:0000313" key="2">
    <source>
        <dbReference type="EMBL" id="XDJ42989.1"/>
    </source>
</evidence>
<feature type="transmembrane region" description="Helical" evidence="1">
    <location>
        <begin position="25"/>
        <end position="43"/>
    </location>
</feature>
<accession>A0AB39CM24</accession>
<dbReference type="AlphaFoldDB" id="A0AB39CM24"/>
<dbReference type="InterPro" id="IPR038750">
    <property type="entry name" value="YczE/YyaS-like"/>
</dbReference>
<dbReference type="Pfam" id="PF19700">
    <property type="entry name" value="DUF6198"/>
    <property type="match status" value="1"/>
</dbReference>
<gene>
    <name evidence="2" type="ORF">ABRY99_05330</name>
</gene>
<proteinExistence type="predicted"/>
<feature type="transmembrane region" description="Helical" evidence="1">
    <location>
        <begin position="90"/>
        <end position="111"/>
    </location>
</feature>
<keyword evidence="1" id="KW-0472">Membrane</keyword>
<keyword evidence="1" id="KW-1133">Transmembrane helix</keyword>
<name>A0AB39CM24_9BURK</name>
<feature type="transmembrane region" description="Helical" evidence="1">
    <location>
        <begin position="63"/>
        <end position="83"/>
    </location>
</feature>
<dbReference type="PANTHER" id="PTHR40078:SF1">
    <property type="entry name" value="INTEGRAL MEMBRANE PROTEIN"/>
    <property type="match status" value="1"/>
</dbReference>